<dbReference type="NCBIfam" id="NF002636">
    <property type="entry name" value="PRK02304.1-5"/>
    <property type="match status" value="1"/>
</dbReference>
<evidence type="ECO:0000256" key="1">
    <source>
        <dbReference type="ARBA" id="ARBA00000868"/>
    </source>
</evidence>
<evidence type="ECO:0000256" key="5">
    <source>
        <dbReference type="ARBA" id="ARBA00008391"/>
    </source>
</evidence>
<comment type="function">
    <text evidence="2 11">Catalyzes a salvage reaction resulting in the formation of AMP, that is energically less costly than de novo synthesis.</text>
</comment>
<dbReference type="PANTHER" id="PTHR32315:SF3">
    <property type="entry name" value="ADENINE PHOSPHORIBOSYLTRANSFERASE"/>
    <property type="match status" value="1"/>
</dbReference>
<sequence length="186" mass="19425">MEPMKPETSDPRVEHAASLIRNVPDFPKPGIQFKDITPLLGDSGAFEGVIDVLAESAPAGIDAVCGVESRGFLFGAPLALRLGVGFVPIRKPGKLPGTVVEEHFDLEYGSSVLAMHIDGIQAGQRVLLVDDLLATGGTLCASGKLIHRLGAEVAQVQVVIELADLGGRANLATCGLNEVLALLQTP</sequence>
<comment type="similarity">
    <text evidence="5 11">Belongs to the purine/pyrimidine phosphoribosyltransferase family.</text>
</comment>
<protein>
    <recommendedName>
        <fullName evidence="6 11">Adenine phosphoribosyltransferase</fullName>
        <shortName evidence="11">APRT</shortName>
        <ecNumber evidence="6 11">2.4.2.7</ecNumber>
    </recommendedName>
</protein>
<keyword evidence="7 11" id="KW-0963">Cytoplasm</keyword>
<evidence type="ECO:0000256" key="2">
    <source>
        <dbReference type="ARBA" id="ARBA00003968"/>
    </source>
</evidence>
<evidence type="ECO:0000256" key="10">
    <source>
        <dbReference type="ARBA" id="ARBA00022726"/>
    </source>
</evidence>
<dbReference type="Gene3D" id="3.40.50.2020">
    <property type="match status" value="1"/>
</dbReference>
<evidence type="ECO:0000313" key="13">
    <source>
        <dbReference type="EMBL" id="NIH56520.1"/>
    </source>
</evidence>
<comment type="catalytic activity">
    <reaction evidence="1 11">
        <text>AMP + diphosphate = 5-phospho-alpha-D-ribose 1-diphosphate + adenine</text>
        <dbReference type="Rhea" id="RHEA:16609"/>
        <dbReference type="ChEBI" id="CHEBI:16708"/>
        <dbReference type="ChEBI" id="CHEBI:33019"/>
        <dbReference type="ChEBI" id="CHEBI:58017"/>
        <dbReference type="ChEBI" id="CHEBI:456215"/>
        <dbReference type="EC" id="2.4.2.7"/>
    </reaction>
</comment>
<dbReference type="HAMAP" id="MF_00004">
    <property type="entry name" value="Aden_phosphoribosyltr"/>
    <property type="match status" value="1"/>
</dbReference>
<comment type="subcellular location">
    <subcellularLocation>
        <location evidence="3 11">Cytoplasm</location>
    </subcellularLocation>
</comment>
<keyword evidence="9 11" id="KW-0808">Transferase</keyword>
<name>A0ABX0SH41_9ACTN</name>
<dbReference type="NCBIfam" id="NF002634">
    <property type="entry name" value="PRK02304.1-3"/>
    <property type="match status" value="1"/>
</dbReference>
<dbReference type="PANTHER" id="PTHR32315">
    <property type="entry name" value="ADENINE PHOSPHORIBOSYLTRANSFERASE"/>
    <property type="match status" value="1"/>
</dbReference>
<keyword evidence="10 11" id="KW-0660">Purine salvage</keyword>
<accession>A0ABX0SH41</accession>
<dbReference type="CDD" id="cd06223">
    <property type="entry name" value="PRTases_typeI"/>
    <property type="match status" value="1"/>
</dbReference>
<reference evidence="13 14" key="1">
    <citation type="submission" date="2020-02" db="EMBL/GenBank/DDBJ databases">
        <title>Sequencing the genomes of 1000 actinobacteria strains.</title>
        <authorList>
            <person name="Klenk H.-P."/>
        </authorList>
    </citation>
    <scope>NUCLEOTIDE SEQUENCE [LARGE SCALE GENOMIC DNA]</scope>
    <source>
        <strain evidence="13 14">DSM 19609</strain>
    </source>
</reference>
<proteinExistence type="inferred from homology"/>
<dbReference type="SUPFAM" id="SSF53271">
    <property type="entry name" value="PRTase-like"/>
    <property type="match status" value="1"/>
</dbReference>
<evidence type="ECO:0000313" key="14">
    <source>
        <dbReference type="Proteomes" id="UP000749311"/>
    </source>
</evidence>
<keyword evidence="14" id="KW-1185">Reference proteome</keyword>
<gene>
    <name evidence="11" type="primary">apt</name>
    <name evidence="13" type="ORF">FB473_001165</name>
</gene>
<evidence type="ECO:0000256" key="8">
    <source>
        <dbReference type="ARBA" id="ARBA00022676"/>
    </source>
</evidence>
<evidence type="ECO:0000259" key="12">
    <source>
        <dbReference type="Pfam" id="PF00156"/>
    </source>
</evidence>
<dbReference type="GO" id="GO:0003999">
    <property type="term" value="F:adenine phosphoribosyltransferase activity"/>
    <property type="evidence" value="ECO:0007669"/>
    <property type="project" value="UniProtKB-EC"/>
</dbReference>
<dbReference type="InterPro" id="IPR000836">
    <property type="entry name" value="PRTase_dom"/>
</dbReference>
<dbReference type="InterPro" id="IPR050054">
    <property type="entry name" value="UPRTase/APRTase"/>
</dbReference>
<dbReference type="InterPro" id="IPR005764">
    <property type="entry name" value="Ade_phspho_trans"/>
</dbReference>
<evidence type="ECO:0000256" key="3">
    <source>
        <dbReference type="ARBA" id="ARBA00004496"/>
    </source>
</evidence>
<evidence type="ECO:0000256" key="6">
    <source>
        <dbReference type="ARBA" id="ARBA00011893"/>
    </source>
</evidence>
<dbReference type="EMBL" id="JAAMOZ010000001">
    <property type="protein sequence ID" value="NIH56520.1"/>
    <property type="molecule type" value="Genomic_DNA"/>
</dbReference>
<feature type="domain" description="Phosphoribosyltransferase" evidence="12">
    <location>
        <begin position="56"/>
        <end position="160"/>
    </location>
</feature>
<evidence type="ECO:0000256" key="7">
    <source>
        <dbReference type="ARBA" id="ARBA00022490"/>
    </source>
</evidence>
<dbReference type="Pfam" id="PF00156">
    <property type="entry name" value="Pribosyltran"/>
    <property type="match status" value="1"/>
</dbReference>
<dbReference type="InterPro" id="IPR029057">
    <property type="entry name" value="PRTase-like"/>
</dbReference>
<organism evidence="13 14">
    <name type="scientific">Brooklawnia cerclae</name>
    <dbReference type="NCBI Taxonomy" id="349934"/>
    <lineage>
        <taxon>Bacteria</taxon>
        <taxon>Bacillati</taxon>
        <taxon>Actinomycetota</taxon>
        <taxon>Actinomycetes</taxon>
        <taxon>Propionibacteriales</taxon>
        <taxon>Propionibacteriaceae</taxon>
        <taxon>Brooklawnia</taxon>
    </lineage>
</organism>
<evidence type="ECO:0000256" key="4">
    <source>
        <dbReference type="ARBA" id="ARBA00004659"/>
    </source>
</evidence>
<evidence type="ECO:0000256" key="9">
    <source>
        <dbReference type="ARBA" id="ARBA00022679"/>
    </source>
</evidence>
<dbReference type="Proteomes" id="UP000749311">
    <property type="component" value="Unassembled WGS sequence"/>
</dbReference>
<comment type="caution">
    <text evidence="13">The sequence shown here is derived from an EMBL/GenBank/DDBJ whole genome shotgun (WGS) entry which is preliminary data.</text>
</comment>
<dbReference type="EC" id="2.4.2.7" evidence="6 11"/>
<comment type="subunit">
    <text evidence="11">Homodimer.</text>
</comment>
<keyword evidence="8 11" id="KW-0328">Glycosyltransferase</keyword>
<comment type="pathway">
    <text evidence="4 11">Purine metabolism; AMP biosynthesis via salvage pathway; AMP from adenine: step 1/1.</text>
</comment>
<dbReference type="NCBIfam" id="TIGR01090">
    <property type="entry name" value="apt"/>
    <property type="match status" value="1"/>
</dbReference>
<evidence type="ECO:0000256" key="11">
    <source>
        <dbReference type="HAMAP-Rule" id="MF_00004"/>
    </source>
</evidence>